<dbReference type="GO" id="GO:0003735">
    <property type="term" value="F:structural constituent of ribosome"/>
    <property type="evidence" value="ECO:0007669"/>
    <property type="project" value="InterPro"/>
</dbReference>
<dbReference type="GO" id="GO:0005840">
    <property type="term" value="C:ribosome"/>
    <property type="evidence" value="ECO:0007669"/>
    <property type="project" value="UniProtKB-KW"/>
</dbReference>
<dbReference type="EMBL" id="KV417674">
    <property type="protein sequence ID" value="KZP10761.1"/>
    <property type="molecule type" value="Genomic_DNA"/>
</dbReference>
<keyword evidence="2" id="KW-0689">Ribosomal protein</keyword>
<keyword evidence="12" id="KW-1185">Reference proteome</keyword>
<evidence type="ECO:0000256" key="7">
    <source>
        <dbReference type="ARBA" id="ARBA00065857"/>
    </source>
</evidence>
<comment type="function">
    <text evidence="6">Involved in mitochondrial genome encoded proteins translation. Involved in the binding of tRNA to the ribosomes.</text>
</comment>
<feature type="region of interest" description="Disordered" evidence="8">
    <location>
        <begin position="1"/>
        <end position="59"/>
    </location>
</feature>
<dbReference type="Pfam" id="PF00338">
    <property type="entry name" value="Ribosomal_S10"/>
    <property type="match status" value="1"/>
</dbReference>
<dbReference type="HAMAP" id="MF_00508">
    <property type="entry name" value="Ribosomal_uS10"/>
    <property type="match status" value="1"/>
</dbReference>
<gene>
    <name evidence="11" type="ORF">FIBSPDRAFT_1051147</name>
    <name evidence="10" type="ORF">FIBSPDRAFT_800905</name>
</gene>
<dbReference type="GO" id="GO:0006412">
    <property type="term" value="P:translation"/>
    <property type="evidence" value="ECO:0007669"/>
    <property type="project" value="InterPro"/>
</dbReference>
<dbReference type="PRINTS" id="PR00971">
    <property type="entry name" value="RIBOSOMALS10"/>
</dbReference>
<sequence>MLARRTRQAIPTVARWARMNSGTGSKGPNVPASKLPGFNTDEATPKTTTSAKDSAPSESFASLLKNTKLAAAQYSSSTEVLEDINAQAGDGLEGKSSADAEASESSSRPQTTNDKPSQAHYDSAGAIRQQFSGLKKDGLDLGLSSSQQALLEEMALTCDTQVELDQLLANPDLHHLLALQELKDVADIPEPVLSSMVVPGRAMYPPIFHEAKWKIPVAHITFKGYDTKRLELFTHFATHAASALGIPTSGVFPLPNQRRLWTVLRSPFVFKKTQQNFERITHGRGIKAWDAEEEVIDMWAKVLTAHAMPGVGMRITRWKRLEVGAGANELQKVETEIQGVLDRRHDGSGVAERVRQMSEQIVAQETALLEADAKQSL</sequence>
<dbReference type="EMBL" id="KV417674">
    <property type="protein sequence ID" value="KZP10764.1"/>
    <property type="molecule type" value="Genomic_DNA"/>
</dbReference>
<keyword evidence="3" id="KW-0687">Ribonucleoprotein</keyword>
<comment type="subunit">
    <text evidence="7">Part of the mitochondrial small ribosomal subunit.</text>
</comment>
<reference evidence="10 12" key="1">
    <citation type="journal article" date="2016" name="Mol. Biol. Evol.">
        <title>Comparative Genomics of Early-Diverging Mushroom-Forming Fungi Provides Insights into the Origins of Lignocellulose Decay Capabilities.</title>
        <authorList>
            <person name="Nagy L.G."/>
            <person name="Riley R."/>
            <person name="Tritt A."/>
            <person name="Adam C."/>
            <person name="Daum C."/>
            <person name="Floudas D."/>
            <person name="Sun H."/>
            <person name="Yadav J.S."/>
            <person name="Pangilinan J."/>
            <person name="Larsson K.H."/>
            <person name="Matsuura K."/>
            <person name="Barry K."/>
            <person name="Labutti K."/>
            <person name="Kuo R."/>
            <person name="Ohm R.A."/>
            <person name="Bhattacharya S.S."/>
            <person name="Shirouzu T."/>
            <person name="Yoshinaga Y."/>
            <person name="Martin F.M."/>
            <person name="Grigoriev I.V."/>
            <person name="Hibbett D.S."/>
        </authorList>
    </citation>
    <scope>NUCLEOTIDE SEQUENCE [LARGE SCALE GENOMIC DNA]</scope>
    <source>
        <strain evidence="10 12">CBS 109695</strain>
    </source>
</reference>
<comment type="similarity">
    <text evidence="1">Belongs to the universal ribosomal protein uS10 family.</text>
</comment>
<feature type="region of interest" description="Disordered" evidence="8">
    <location>
        <begin position="89"/>
        <end position="121"/>
    </location>
</feature>
<evidence type="ECO:0000256" key="2">
    <source>
        <dbReference type="ARBA" id="ARBA00022980"/>
    </source>
</evidence>
<name>A0A165ZNM2_9AGAM</name>
<dbReference type="STRING" id="436010.A0A165ZNM2"/>
<evidence type="ECO:0000256" key="8">
    <source>
        <dbReference type="SAM" id="MobiDB-lite"/>
    </source>
</evidence>
<evidence type="ECO:0000256" key="5">
    <source>
        <dbReference type="ARBA" id="ARBA00042916"/>
    </source>
</evidence>
<dbReference type="GO" id="GO:1990904">
    <property type="term" value="C:ribonucleoprotein complex"/>
    <property type="evidence" value="ECO:0007669"/>
    <property type="project" value="UniProtKB-KW"/>
</dbReference>
<dbReference type="InterPro" id="IPR036838">
    <property type="entry name" value="Ribosomal_uS10_dom_sf"/>
</dbReference>
<dbReference type="PANTHER" id="PTHR11700">
    <property type="entry name" value="30S RIBOSOMAL PROTEIN S10 FAMILY MEMBER"/>
    <property type="match status" value="1"/>
</dbReference>
<accession>A0A165ZNM2</accession>
<feature type="compositionally biased region" description="Polar residues" evidence="8">
    <location>
        <begin position="41"/>
        <end position="59"/>
    </location>
</feature>
<protein>
    <recommendedName>
        <fullName evidence="4">Small ribosomal subunit protein uS10m</fullName>
    </recommendedName>
    <alternativeName>
        <fullName evidence="5">37S ribosomal protein S10, mitochondrial</fullName>
    </alternativeName>
</protein>
<evidence type="ECO:0000313" key="11">
    <source>
        <dbReference type="EMBL" id="KZP10764.1"/>
    </source>
</evidence>
<evidence type="ECO:0000259" key="9">
    <source>
        <dbReference type="SMART" id="SM01403"/>
    </source>
</evidence>
<dbReference type="Gene3D" id="3.30.70.600">
    <property type="entry name" value="Ribosomal protein S10 domain"/>
    <property type="match status" value="1"/>
</dbReference>
<feature type="domain" description="Small ribosomal subunit protein uS10" evidence="9">
    <location>
        <begin position="219"/>
        <end position="316"/>
    </location>
</feature>
<dbReference type="InterPro" id="IPR027486">
    <property type="entry name" value="Ribosomal_uS10_dom"/>
</dbReference>
<dbReference type="Proteomes" id="UP000076532">
    <property type="component" value="Unassembled WGS sequence"/>
</dbReference>
<dbReference type="InterPro" id="IPR001848">
    <property type="entry name" value="Ribosomal_uS10"/>
</dbReference>
<dbReference type="OrthoDB" id="366214at2759"/>
<dbReference type="FunFam" id="3.30.70.600:FF:000003">
    <property type="entry name" value="30S ribosomal protein S10"/>
    <property type="match status" value="1"/>
</dbReference>
<dbReference type="AlphaFoldDB" id="A0A165ZNM2"/>
<evidence type="ECO:0000256" key="6">
    <source>
        <dbReference type="ARBA" id="ARBA00057689"/>
    </source>
</evidence>
<evidence type="ECO:0000256" key="3">
    <source>
        <dbReference type="ARBA" id="ARBA00023274"/>
    </source>
</evidence>
<organism evidence="10 12">
    <name type="scientific">Athelia psychrophila</name>
    <dbReference type="NCBI Taxonomy" id="1759441"/>
    <lineage>
        <taxon>Eukaryota</taxon>
        <taxon>Fungi</taxon>
        <taxon>Dikarya</taxon>
        <taxon>Basidiomycota</taxon>
        <taxon>Agaricomycotina</taxon>
        <taxon>Agaricomycetes</taxon>
        <taxon>Agaricomycetidae</taxon>
        <taxon>Atheliales</taxon>
        <taxon>Atheliaceae</taxon>
        <taxon>Athelia</taxon>
    </lineage>
</organism>
<dbReference type="SMART" id="SM01403">
    <property type="entry name" value="Ribosomal_S10"/>
    <property type="match status" value="1"/>
</dbReference>
<proteinExistence type="inferred from homology"/>
<evidence type="ECO:0000313" key="12">
    <source>
        <dbReference type="Proteomes" id="UP000076532"/>
    </source>
</evidence>
<dbReference type="SUPFAM" id="SSF54999">
    <property type="entry name" value="Ribosomal protein S10"/>
    <property type="match status" value="1"/>
</dbReference>
<evidence type="ECO:0000256" key="1">
    <source>
        <dbReference type="ARBA" id="ARBA00007102"/>
    </source>
</evidence>
<evidence type="ECO:0000313" key="10">
    <source>
        <dbReference type="EMBL" id="KZP10761.1"/>
    </source>
</evidence>
<evidence type="ECO:0000256" key="4">
    <source>
        <dbReference type="ARBA" id="ARBA00035261"/>
    </source>
</evidence>